<dbReference type="PANTHER" id="PTHR13068">
    <property type="entry name" value="CGI-12 PROTEIN-RELATED"/>
    <property type="match status" value="1"/>
</dbReference>
<keyword evidence="2" id="KW-0804">Transcription</keyword>
<dbReference type="EMBL" id="JBDFQZ010000004">
    <property type="protein sequence ID" value="KAK9734263.1"/>
    <property type="molecule type" value="Genomic_DNA"/>
</dbReference>
<keyword evidence="3" id="KW-0809">Transit peptide</keyword>
<dbReference type="GO" id="GO:0003676">
    <property type="term" value="F:nucleic acid binding"/>
    <property type="evidence" value="ECO:0007669"/>
    <property type="project" value="InterPro"/>
</dbReference>
<dbReference type="AlphaFoldDB" id="A0AAW1LL14"/>
<evidence type="ECO:0000256" key="1">
    <source>
        <dbReference type="ARBA" id="ARBA00007692"/>
    </source>
</evidence>
<evidence type="ECO:0000256" key="2">
    <source>
        <dbReference type="ARBA" id="ARBA00022472"/>
    </source>
</evidence>
<sequence length="399" mass="45692">MSTFLRHLNNRNLQSLPFTQIFRRFSSSSSSITTSTKEFSSLSEYLSKSLGFSEQQSLLTCTKLARFWRFGGEKKVSDFNFAANAISVVDFFKQFGFNDTHIRKIVSSHPRILSSKVDKTLKPKIKLLRDLGFSGYDVIEVISANCKLLWCGLNSSILPTILSLRQILSCDDDVILVIKRSNWRHVSDGGKHLAVNVALLENSGISIESIRKILMSRPGLFLRSSDSFEDLVTRVETKLGIPRNSGVFLSGLKLLNSLREMTIESKCRVFKSFGWTQSDIETIIRVHPCCLMFSEQRLEKSLNFLMKELGYEPKYLVTRPVLLSYGVEKRLLPRYRILSVLKEKGLVRMDYPLYSAVQLTESPFLRRFVIPYKEVHELYTKHTGCNIRVQTDTNVKDDL</sequence>
<keyword evidence="2" id="KW-0806">Transcription termination</keyword>
<dbReference type="InterPro" id="IPR038538">
    <property type="entry name" value="MTERF_sf"/>
</dbReference>
<evidence type="ECO:0000313" key="5">
    <source>
        <dbReference type="Proteomes" id="UP001443914"/>
    </source>
</evidence>
<evidence type="ECO:0000313" key="4">
    <source>
        <dbReference type="EMBL" id="KAK9734263.1"/>
    </source>
</evidence>
<dbReference type="InterPro" id="IPR003690">
    <property type="entry name" value="MTERF"/>
</dbReference>
<gene>
    <name evidence="4" type="ORF">RND81_04G127100</name>
</gene>
<comment type="similarity">
    <text evidence="1">Belongs to the mTERF family.</text>
</comment>
<reference evidence="4" key="1">
    <citation type="submission" date="2024-03" db="EMBL/GenBank/DDBJ databases">
        <title>WGS assembly of Saponaria officinalis var. Norfolk2.</title>
        <authorList>
            <person name="Jenkins J."/>
            <person name="Shu S."/>
            <person name="Grimwood J."/>
            <person name="Barry K."/>
            <person name="Goodstein D."/>
            <person name="Schmutz J."/>
            <person name="Leebens-Mack J."/>
            <person name="Osbourn A."/>
        </authorList>
    </citation>
    <scope>NUCLEOTIDE SEQUENCE [LARGE SCALE GENOMIC DNA]</scope>
    <source>
        <strain evidence="4">JIC</strain>
    </source>
</reference>
<keyword evidence="5" id="KW-1185">Reference proteome</keyword>
<name>A0AAW1LL14_SAPOF</name>
<keyword evidence="2" id="KW-0805">Transcription regulation</keyword>
<comment type="caution">
    <text evidence="4">The sequence shown here is derived from an EMBL/GenBank/DDBJ whole genome shotgun (WGS) entry which is preliminary data.</text>
</comment>
<dbReference type="FunFam" id="1.25.70.10:FF:000001">
    <property type="entry name" value="Mitochondrial transcription termination factor-like"/>
    <property type="match status" value="1"/>
</dbReference>
<proteinExistence type="inferred from homology"/>
<dbReference type="Pfam" id="PF02536">
    <property type="entry name" value="mTERF"/>
    <property type="match status" value="2"/>
</dbReference>
<dbReference type="GO" id="GO:0006353">
    <property type="term" value="P:DNA-templated transcription termination"/>
    <property type="evidence" value="ECO:0007669"/>
    <property type="project" value="UniProtKB-KW"/>
</dbReference>
<dbReference type="SMART" id="SM00733">
    <property type="entry name" value="Mterf"/>
    <property type="match status" value="4"/>
</dbReference>
<evidence type="ECO:0000256" key="3">
    <source>
        <dbReference type="ARBA" id="ARBA00022946"/>
    </source>
</evidence>
<dbReference type="Gene3D" id="1.25.70.10">
    <property type="entry name" value="Transcription termination factor 3, mitochondrial"/>
    <property type="match status" value="1"/>
</dbReference>
<accession>A0AAW1LL14</accession>
<dbReference type="PANTHER" id="PTHR13068:SF231">
    <property type="entry name" value="TRANSCRIPTION TERMINATION FACTOR MTERF2, CHLOROPLASTIC-LIKE"/>
    <property type="match status" value="1"/>
</dbReference>
<protein>
    <submittedName>
        <fullName evidence="4">Uncharacterized protein</fullName>
    </submittedName>
</protein>
<organism evidence="4 5">
    <name type="scientific">Saponaria officinalis</name>
    <name type="common">Common soapwort</name>
    <name type="synonym">Lychnis saponaria</name>
    <dbReference type="NCBI Taxonomy" id="3572"/>
    <lineage>
        <taxon>Eukaryota</taxon>
        <taxon>Viridiplantae</taxon>
        <taxon>Streptophyta</taxon>
        <taxon>Embryophyta</taxon>
        <taxon>Tracheophyta</taxon>
        <taxon>Spermatophyta</taxon>
        <taxon>Magnoliopsida</taxon>
        <taxon>eudicotyledons</taxon>
        <taxon>Gunneridae</taxon>
        <taxon>Pentapetalae</taxon>
        <taxon>Caryophyllales</taxon>
        <taxon>Caryophyllaceae</taxon>
        <taxon>Caryophylleae</taxon>
        <taxon>Saponaria</taxon>
    </lineage>
</organism>
<dbReference type="Proteomes" id="UP001443914">
    <property type="component" value="Unassembled WGS sequence"/>
</dbReference>